<name>A0A2T3YRH6_TRIA4</name>
<sequence length="695" mass="77842">MNVRVNRGAGRPRTACTQCSSLKSLLTESAKIRCSGEQPSCRRCTRLGRHCTWADDYRAQRAFGHNHLDFFARDLDAWAMIPSLPADSHQSSAVGISRTCMFDLVNTFFTHVFNASLLLHRTSFLDCLSCGSAEKHMTLSVMALASRFSQKPNPCDNAVGSGFAEELATEAERLVFARLASPSEENLVTLVNLTLLWYAQGQWRRAAIHLSNAQCTSRILGLGRKPLLGYSNNQEQTVGDFITAELSRRRFWAVFLLSQFAKGDDCYQQFEAELKDPAGVKAPCNEQMFQPLGNTNLDRHFGNQIVVDSLYAHMIRVTSMWTMVLTCSSRRTVCQLVKSHSKFTAKLLTIQELDLRFNAWRTSLPSSLELDDVLQDSSLRRSKVSLLHIIYHQVMSVLHACVIPLFCLHSIRPTDATDTPSAATEADREMETETDPMAYESLQRASAQKALYHARQISHIISKTELNGVQLLSSGFTGYAAYSSCAIQLPFLWCRSPNVREMARRNIQANIAVMDYIQSQWKVVAALRGYIPLLYKHHESMSYSLPDEPVNLQLADLNLHCKSDSNRATMSILHHNAIIWDKGELLNHDNLPDIGLATRRQPQQQQQSDKVGDGGYLYNNSSSGISNSEISGLEAIDGFPLGSMHQNDDLLDEPSLTYSGLSFSDASSNAYNWLDDADFLSLGVLDELEIERRVY</sequence>
<organism evidence="7 8">
    <name type="scientific">Trichoderma asperellum (strain ATCC 204424 / CBS 433.97 / NBRC 101777)</name>
    <dbReference type="NCBI Taxonomy" id="1042311"/>
    <lineage>
        <taxon>Eukaryota</taxon>
        <taxon>Fungi</taxon>
        <taxon>Dikarya</taxon>
        <taxon>Ascomycota</taxon>
        <taxon>Pezizomycotina</taxon>
        <taxon>Sordariomycetes</taxon>
        <taxon>Hypocreomycetidae</taxon>
        <taxon>Hypocreales</taxon>
        <taxon>Hypocreaceae</taxon>
        <taxon>Trichoderma</taxon>
    </lineage>
</organism>
<dbReference type="InterPro" id="IPR036864">
    <property type="entry name" value="Zn2-C6_fun-type_DNA-bd_sf"/>
</dbReference>
<accession>A0A2T3YRH6</accession>
<dbReference type="Gene3D" id="4.10.240.10">
    <property type="entry name" value="Zn(2)-C6 fungal-type DNA-binding domain"/>
    <property type="match status" value="1"/>
</dbReference>
<keyword evidence="2" id="KW-0479">Metal-binding</keyword>
<dbReference type="CDD" id="cd00067">
    <property type="entry name" value="GAL4"/>
    <property type="match status" value="1"/>
</dbReference>
<evidence type="ECO:0000256" key="5">
    <source>
        <dbReference type="ARBA" id="ARBA00023242"/>
    </source>
</evidence>
<comment type="subcellular location">
    <subcellularLocation>
        <location evidence="1">Nucleus</location>
    </subcellularLocation>
</comment>
<keyword evidence="4" id="KW-0804">Transcription</keyword>
<dbReference type="InterPro" id="IPR050815">
    <property type="entry name" value="TF_fung"/>
</dbReference>
<dbReference type="CDD" id="cd12148">
    <property type="entry name" value="fungal_TF_MHR"/>
    <property type="match status" value="1"/>
</dbReference>
<keyword evidence="8" id="KW-1185">Reference proteome</keyword>
<dbReference type="SMART" id="SM00066">
    <property type="entry name" value="GAL4"/>
    <property type="match status" value="1"/>
</dbReference>
<evidence type="ECO:0000259" key="6">
    <source>
        <dbReference type="SMART" id="SM00066"/>
    </source>
</evidence>
<protein>
    <recommendedName>
        <fullName evidence="6">Zn(2)-C6 fungal-type domain-containing protein</fullName>
    </recommendedName>
</protein>
<keyword evidence="5" id="KW-0539">Nucleus</keyword>
<dbReference type="GO" id="GO:0005634">
    <property type="term" value="C:nucleus"/>
    <property type="evidence" value="ECO:0007669"/>
    <property type="project" value="UniProtKB-SubCell"/>
</dbReference>
<evidence type="ECO:0000313" key="8">
    <source>
        <dbReference type="Proteomes" id="UP000240493"/>
    </source>
</evidence>
<evidence type="ECO:0000256" key="4">
    <source>
        <dbReference type="ARBA" id="ARBA00023163"/>
    </source>
</evidence>
<dbReference type="EMBL" id="KZ679279">
    <property type="protein sequence ID" value="PTB35162.1"/>
    <property type="molecule type" value="Genomic_DNA"/>
</dbReference>
<dbReference type="PANTHER" id="PTHR47338">
    <property type="entry name" value="ZN(II)2CYS6 TRANSCRIPTION FACTOR (EUROFUNG)-RELATED"/>
    <property type="match status" value="1"/>
</dbReference>
<evidence type="ECO:0000256" key="1">
    <source>
        <dbReference type="ARBA" id="ARBA00004123"/>
    </source>
</evidence>
<keyword evidence="3" id="KW-0805">Transcription regulation</keyword>
<dbReference type="Proteomes" id="UP000240493">
    <property type="component" value="Unassembled WGS sequence"/>
</dbReference>
<dbReference type="STRING" id="1042311.A0A2T3YRH6"/>
<evidence type="ECO:0000313" key="7">
    <source>
        <dbReference type="EMBL" id="PTB35162.1"/>
    </source>
</evidence>
<dbReference type="PANTHER" id="PTHR47338:SF11">
    <property type="entry name" value="ZN(II)2CYS6 TRANSCRIPTION FACTOR (EUROFUNG)"/>
    <property type="match status" value="1"/>
</dbReference>
<dbReference type="OrthoDB" id="2309723at2759"/>
<dbReference type="GO" id="GO:0008270">
    <property type="term" value="F:zinc ion binding"/>
    <property type="evidence" value="ECO:0007669"/>
    <property type="project" value="InterPro"/>
</dbReference>
<evidence type="ECO:0000256" key="2">
    <source>
        <dbReference type="ARBA" id="ARBA00022723"/>
    </source>
</evidence>
<dbReference type="InterPro" id="IPR001138">
    <property type="entry name" value="Zn2Cys6_DnaBD"/>
</dbReference>
<dbReference type="SUPFAM" id="SSF57701">
    <property type="entry name" value="Zn2/Cys6 DNA-binding domain"/>
    <property type="match status" value="1"/>
</dbReference>
<reference evidence="7 8" key="1">
    <citation type="submission" date="2016-07" db="EMBL/GenBank/DDBJ databases">
        <title>Multiple horizontal gene transfer events from other fungi enriched the ability of initially mycotrophic Trichoderma (Ascomycota) to feed on dead plant biomass.</title>
        <authorList>
            <consortium name="DOE Joint Genome Institute"/>
            <person name="Aerts A."/>
            <person name="Atanasova L."/>
            <person name="Chenthamara K."/>
            <person name="Zhang J."/>
            <person name="Grujic M."/>
            <person name="Henrissat B."/>
            <person name="Kuo A."/>
            <person name="Salamov A."/>
            <person name="Lipzen A."/>
            <person name="Labutti K."/>
            <person name="Barry K."/>
            <person name="Miao Y."/>
            <person name="Rahimi M.J."/>
            <person name="Shen Q."/>
            <person name="Grigoriev I.V."/>
            <person name="Kubicek C.P."/>
            <person name="Druzhinina I.S."/>
        </authorList>
    </citation>
    <scope>NUCLEOTIDE SEQUENCE [LARGE SCALE GENOMIC DNA]</scope>
    <source>
        <strain evidence="7 8">CBS 433.97</strain>
    </source>
</reference>
<proteinExistence type="predicted"/>
<gene>
    <name evidence="7" type="ORF">M441DRAFT_94006</name>
</gene>
<feature type="domain" description="Zn(2)-C6 fungal-type" evidence="6">
    <location>
        <begin position="10"/>
        <end position="62"/>
    </location>
</feature>
<dbReference type="GO" id="GO:0000981">
    <property type="term" value="F:DNA-binding transcription factor activity, RNA polymerase II-specific"/>
    <property type="evidence" value="ECO:0007669"/>
    <property type="project" value="InterPro"/>
</dbReference>
<dbReference type="AlphaFoldDB" id="A0A2T3YRH6"/>
<evidence type="ECO:0000256" key="3">
    <source>
        <dbReference type="ARBA" id="ARBA00023015"/>
    </source>
</evidence>